<name>A0A0B2ASH3_9MICC</name>
<dbReference type="GO" id="GO:0009063">
    <property type="term" value="P:amino acid catabolic process"/>
    <property type="evidence" value="ECO:0007669"/>
    <property type="project" value="InterPro"/>
</dbReference>
<dbReference type="InterPro" id="IPR013342">
    <property type="entry name" value="Mandelate_racemase_C"/>
</dbReference>
<dbReference type="InterPro" id="IPR029017">
    <property type="entry name" value="Enolase-like_N"/>
</dbReference>
<dbReference type="InterPro" id="IPR034610">
    <property type="entry name" value="L-fuconate_dehydratase"/>
</dbReference>
<dbReference type="EC" id="4.2.1.68" evidence="3"/>
<comment type="catalytic activity">
    <reaction evidence="1">
        <text>L-fuconate = 2-dehydro-3-deoxy-L-fuconate + H2O</text>
        <dbReference type="Rhea" id="RHEA:22772"/>
        <dbReference type="ChEBI" id="CHEBI:15377"/>
        <dbReference type="ChEBI" id="CHEBI:21291"/>
        <dbReference type="ChEBI" id="CHEBI:37448"/>
        <dbReference type="EC" id="4.2.1.68"/>
    </reaction>
</comment>
<dbReference type="PANTHER" id="PTHR13794">
    <property type="entry name" value="ENOLASE SUPERFAMILY, MANDELATE RACEMASE"/>
    <property type="match status" value="1"/>
</dbReference>
<dbReference type="OrthoDB" id="9796450at2"/>
<dbReference type="STRING" id="1338436.LK10_02555"/>
<dbReference type="InterPro" id="IPR018110">
    <property type="entry name" value="Mandel_Rmase/mucon_lact_enz_CS"/>
</dbReference>
<feature type="domain" description="Mandelate racemase/muconate lactonizing enzyme C-terminal" evidence="7">
    <location>
        <begin position="197"/>
        <end position="292"/>
    </location>
</feature>
<dbReference type="EMBL" id="JTDL01000037">
    <property type="protein sequence ID" value="KHL04898.1"/>
    <property type="molecule type" value="Genomic_DNA"/>
</dbReference>
<dbReference type="Pfam" id="PF02746">
    <property type="entry name" value="MR_MLE_N"/>
    <property type="match status" value="1"/>
</dbReference>
<dbReference type="SUPFAM" id="SSF54826">
    <property type="entry name" value="Enolase N-terminal domain-like"/>
    <property type="match status" value="1"/>
</dbReference>
<reference evidence="8 9" key="1">
    <citation type="submission" date="2014-09" db="EMBL/GenBank/DDBJ databases">
        <title>Genome sequence of Sinomonas sp. MUSC 117.</title>
        <authorList>
            <person name="Lee L.-H."/>
        </authorList>
    </citation>
    <scope>NUCLEOTIDE SEQUENCE [LARGE SCALE GENOMIC DNA]</scope>
    <source>
        <strain evidence="8 9">MUSC 117</strain>
    </source>
</reference>
<dbReference type="SMART" id="SM00922">
    <property type="entry name" value="MR_MLE"/>
    <property type="match status" value="1"/>
</dbReference>
<evidence type="ECO:0000313" key="9">
    <source>
        <dbReference type="Proteomes" id="UP000030982"/>
    </source>
</evidence>
<dbReference type="InterPro" id="IPR036849">
    <property type="entry name" value="Enolase-like_C_sf"/>
</dbReference>
<evidence type="ECO:0000256" key="3">
    <source>
        <dbReference type="ARBA" id="ARBA00013142"/>
    </source>
</evidence>
<dbReference type="InterPro" id="IPR013341">
    <property type="entry name" value="Mandelate_racemase_N_dom"/>
</dbReference>
<evidence type="ECO:0000256" key="6">
    <source>
        <dbReference type="ARBA" id="ARBA00023239"/>
    </source>
</evidence>
<dbReference type="PROSITE" id="PS00909">
    <property type="entry name" value="MR_MLE_2"/>
    <property type="match status" value="1"/>
</dbReference>
<evidence type="ECO:0000256" key="2">
    <source>
        <dbReference type="ARBA" id="ARBA00001946"/>
    </source>
</evidence>
<keyword evidence="9" id="KW-1185">Reference proteome</keyword>
<accession>A0A0B2ASH3</accession>
<keyword evidence="5" id="KW-0460">Magnesium</keyword>
<gene>
    <name evidence="8" type="ORF">LK10_02555</name>
</gene>
<dbReference type="PANTHER" id="PTHR13794:SF58">
    <property type="entry name" value="MITOCHONDRIAL ENOLASE SUPERFAMILY MEMBER 1"/>
    <property type="match status" value="1"/>
</dbReference>
<comment type="cofactor">
    <cofactor evidence="2">
        <name>Mg(2+)</name>
        <dbReference type="ChEBI" id="CHEBI:18420"/>
    </cofactor>
</comment>
<proteinExistence type="predicted"/>
<protein>
    <recommendedName>
        <fullName evidence="3">L-fuconate dehydratase</fullName>
        <ecNumber evidence="3">4.2.1.68</ecNumber>
    </recommendedName>
</protein>
<dbReference type="AlphaFoldDB" id="A0A0B2ASH3"/>
<dbReference type="GO" id="GO:0000287">
    <property type="term" value="F:magnesium ion binding"/>
    <property type="evidence" value="ECO:0007669"/>
    <property type="project" value="TreeGrafter"/>
</dbReference>
<dbReference type="SUPFAM" id="SSF51604">
    <property type="entry name" value="Enolase C-terminal domain-like"/>
    <property type="match status" value="1"/>
</dbReference>
<comment type="caution">
    <text evidence="8">The sequence shown here is derived from an EMBL/GenBank/DDBJ whole genome shotgun (WGS) entry which is preliminary data.</text>
</comment>
<evidence type="ECO:0000256" key="1">
    <source>
        <dbReference type="ARBA" id="ARBA00001737"/>
    </source>
</evidence>
<dbReference type="SFLD" id="SFLDG00179">
    <property type="entry name" value="mandelate_racemase"/>
    <property type="match status" value="1"/>
</dbReference>
<evidence type="ECO:0000256" key="4">
    <source>
        <dbReference type="ARBA" id="ARBA00022723"/>
    </source>
</evidence>
<dbReference type="InterPro" id="IPR046945">
    <property type="entry name" value="RHMD-like"/>
</dbReference>
<dbReference type="SFLD" id="SFLDF00111">
    <property type="entry name" value="L-fuconate_dehydratase"/>
    <property type="match status" value="1"/>
</dbReference>
<dbReference type="Gene3D" id="3.20.20.120">
    <property type="entry name" value="Enolase-like C-terminal domain"/>
    <property type="match status" value="1"/>
</dbReference>
<sequence length="446" mass="48176">MARIASITTQDIRFPTSLELDGSDAVNVDPDYSAAYVVIRTDSGEEGHGFVFTGGRGNEIVVRAIESYADLLTGLDADALVADLGEASRRLVHDSQLRWLGPEKGVSHMACGALVNALWDLRARREGKPLWLLLSELSPEEIVDVVDFTHITDALSPAQALDLLRAGQKGKAARIAALQSEGYPAYTTSPGWLGYSDEKLVRLSKEAAAEGFSMIKLKVGGSVEDDRRRLRLAREAVGALPIGIDANQRWDVSEAIDWVKALAEFEPYWIEEPTSTDDILGHAAIRKGIAPIRVATGEAVANRIVVKQLLQAGAIDVLQIDATRVGGVNENIANILLAAQFGVAICPHAGGVGLCELAQHFSFFDYAAVSGTQENRMIEYVDHLHEHFAEPVRIDRGRYLAPRRPGTGAEMLAVSRERWAFPAGPGWLEVGARAAVSSPTLAGDAR</sequence>
<evidence type="ECO:0000256" key="5">
    <source>
        <dbReference type="ARBA" id="ARBA00022842"/>
    </source>
</evidence>
<dbReference type="Gene3D" id="3.30.390.10">
    <property type="entry name" value="Enolase-like, N-terminal domain"/>
    <property type="match status" value="1"/>
</dbReference>
<keyword evidence="6" id="KW-0456">Lyase</keyword>
<dbReference type="InterPro" id="IPR029065">
    <property type="entry name" value="Enolase_C-like"/>
</dbReference>
<evidence type="ECO:0000313" key="8">
    <source>
        <dbReference type="EMBL" id="KHL04898.1"/>
    </source>
</evidence>
<keyword evidence="4" id="KW-0479">Metal-binding</keyword>
<dbReference type="RefSeq" id="WP_043119874.1">
    <property type="nucleotide sequence ID" value="NZ_JTDL01000037.1"/>
</dbReference>
<evidence type="ECO:0000259" key="7">
    <source>
        <dbReference type="SMART" id="SM00922"/>
    </source>
</evidence>
<dbReference type="Proteomes" id="UP000030982">
    <property type="component" value="Unassembled WGS sequence"/>
</dbReference>
<dbReference type="GO" id="GO:0016052">
    <property type="term" value="P:carbohydrate catabolic process"/>
    <property type="evidence" value="ECO:0007669"/>
    <property type="project" value="InterPro"/>
</dbReference>
<dbReference type="Pfam" id="PF13378">
    <property type="entry name" value="MR_MLE_C"/>
    <property type="match status" value="1"/>
</dbReference>
<organism evidence="8 9">
    <name type="scientific">Sinomonas humi</name>
    <dbReference type="NCBI Taxonomy" id="1338436"/>
    <lineage>
        <taxon>Bacteria</taxon>
        <taxon>Bacillati</taxon>
        <taxon>Actinomycetota</taxon>
        <taxon>Actinomycetes</taxon>
        <taxon>Micrococcales</taxon>
        <taxon>Micrococcaceae</taxon>
        <taxon>Sinomonas</taxon>
    </lineage>
</organism>
<dbReference type="GO" id="GO:0050023">
    <property type="term" value="F:L-fuconate dehydratase activity"/>
    <property type="evidence" value="ECO:0007669"/>
    <property type="project" value="UniProtKB-EC"/>
</dbReference>
<dbReference type="SFLD" id="SFLDS00001">
    <property type="entry name" value="Enolase"/>
    <property type="match status" value="1"/>
</dbReference>